<evidence type="ECO:0000259" key="2">
    <source>
        <dbReference type="SMART" id="SM00471"/>
    </source>
</evidence>
<reference evidence="3" key="1">
    <citation type="submission" date="2021-01" db="EMBL/GenBank/DDBJ databases">
        <authorList>
            <person name="Corre E."/>
            <person name="Pelletier E."/>
            <person name="Niang G."/>
            <person name="Scheremetjew M."/>
            <person name="Finn R."/>
            <person name="Kale V."/>
            <person name="Holt S."/>
            <person name="Cochrane G."/>
            <person name="Meng A."/>
            <person name="Brown T."/>
            <person name="Cohen L."/>
        </authorList>
    </citation>
    <scope>NUCLEOTIDE SEQUENCE</scope>
    <source>
        <strain evidence="3">CCMP 2712</strain>
    </source>
</reference>
<feature type="compositionally biased region" description="Basic and acidic residues" evidence="1">
    <location>
        <begin position="19"/>
        <end position="38"/>
    </location>
</feature>
<gene>
    <name evidence="3" type="ORF">GTHE00462_LOCUS34787</name>
</gene>
<dbReference type="GO" id="GO:0005634">
    <property type="term" value="C:nucleus"/>
    <property type="evidence" value="ECO:0007669"/>
    <property type="project" value="TreeGrafter"/>
</dbReference>
<protein>
    <recommendedName>
        <fullName evidence="2">HD/PDEase domain-containing protein</fullName>
    </recommendedName>
</protein>
<dbReference type="EMBL" id="HBKN01044413">
    <property type="protein sequence ID" value="CAE2333667.1"/>
    <property type="molecule type" value="Transcribed_RNA"/>
</dbReference>
<feature type="domain" description="HD/PDEase" evidence="2">
    <location>
        <begin position="121"/>
        <end position="327"/>
    </location>
</feature>
<dbReference type="Gene3D" id="1.10.3210.10">
    <property type="entry name" value="Hypothetical protein af1432"/>
    <property type="match status" value="1"/>
</dbReference>
<accession>A0A7S4PH12</accession>
<name>A0A7S4PH12_GUITH</name>
<dbReference type="PANTHER" id="PTHR11373">
    <property type="entry name" value="DEOXYNUCLEOSIDE TRIPHOSPHATE TRIPHOSPHOHYDROLASE"/>
    <property type="match status" value="1"/>
</dbReference>
<dbReference type="Gene3D" id="3.30.70.2760">
    <property type="match status" value="1"/>
</dbReference>
<dbReference type="CDD" id="cd00077">
    <property type="entry name" value="HDc"/>
    <property type="match status" value="1"/>
</dbReference>
<proteinExistence type="predicted"/>
<dbReference type="InterPro" id="IPR003607">
    <property type="entry name" value="HD/PDEase_dom"/>
</dbReference>
<dbReference type="SMART" id="SM00471">
    <property type="entry name" value="HDc"/>
    <property type="match status" value="1"/>
</dbReference>
<feature type="region of interest" description="Disordered" evidence="1">
    <location>
        <begin position="19"/>
        <end position="43"/>
    </location>
</feature>
<dbReference type="AlphaFoldDB" id="A0A7S4PH12"/>
<dbReference type="Pfam" id="PF01966">
    <property type="entry name" value="HD"/>
    <property type="match status" value="1"/>
</dbReference>
<dbReference type="SUPFAM" id="SSF109604">
    <property type="entry name" value="HD-domain/PDEase-like"/>
    <property type="match status" value="1"/>
</dbReference>
<dbReference type="PANTHER" id="PTHR11373:SF4">
    <property type="entry name" value="DEOXYNUCLEOSIDE TRIPHOSPHATE TRIPHOSPHOHYDROLASE SAMHD1"/>
    <property type="match status" value="1"/>
</dbReference>
<sequence>MSQQTILNYYMSNKASKPREFDDFEGMKGGKRKSSDVDHETEESYDFEVPKKQHLSVVGTQNFPLTPILRSVGLRTKTFHDRIYGQIELDPLIIRIMDTKQFQRLQQLKQLGLCENVFRSANHTRFEHSVGAMHLATRMMQTLEEQRRKDKKLRRMFPAINQYWENLREQKGYPALPSKRNEDGSCTYSIPAKITEADKLCVKVAALCHDLGHGPFSHMFETMICQDMGLDWAHEEMSVLMLKYLLRDNNIRLEDYGLDPVNDLRFIEELIVGDDLDGGKRNGGGIEARRGRGPEKNFLYDIINNAHSGLDIDKLDYFMRDKKVSLGEEDKQPYRFIDLARVCWCPELDKDGEPTKQGRWGICWPEKLAPEAMEIFKIRFNMHWKVYTHRNVKAVEYLIRDVLKLAFKHYTVPCYDKDTARLVRRVPIEEAIYDPAAFVNLDDHILSNIYNFQSEDEDMQCARALLHRYQRHDFYKFVGNTPMNFVDARHGGNSVSADSQTDSHPIKTSVDALKQEMLSLWEEENVCIPDTPDEQNSDVEYPLDDRGSQPMNEEFLSQSRTPVKGGNQNAPSAGQLSADDLIVEKWSVHHGKKSKNPVDEVFFFSSEKEASVKGLWVARRVSQNRYGSILPRDQIMHGVRVFCKEPSKRHAAISAHRLWCKKKMWPESLGTDSMHHTNDSH</sequence>
<dbReference type="InterPro" id="IPR006674">
    <property type="entry name" value="HD_domain"/>
</dbReference>
<evidence type="ECO:0000256" key="1">
    <source>
        <dbReference type="SAM" id="MobiDB-lite"/>
    </source>
</evidence>
<dbReference type="GO" id="GO:0008832">
    <property type="term" value="F:dGTPase activity"/>
    <property type="evidence" value="ECO:0007669"/>
    <property type="project" value="TreeGrafter"/>
</dbReference>
<organism evidence="3">
    <name type="scientific">Guillardia theta</name>
    <name type="common">Cryptophyte</name>
    <name type="synonym">Cryptomonas phi</name>
    <dbReference type="NCBI Taxonomy" id="55529"/>
    <lineage>
        <taxon>Eukaryota</taxon>
        <taxon>Cryptophyceae</taxon>
        <taxon>Pyrenomonadales</taxon>
        <taxon>Geminigeraceae</taxon>
        <taxon>Guillardia</taxon>
    </lineage>
</organism>
<dbReference type="GO" id="GO:0006203">
    <property type="term" value="P:dGTP catabolic process"/>
    <property type="evidence" value="ECO:0007669"/>
    <property type="project" value="TreeGrafter"/>
</dbReference>
<dbReference type="InterPro" id="IPR050135">
    <property type="entry name" value="dGTPase-like"/>
</dbReference>
<evidence type="ECO:0000313" key="3">
    <source>
        <dbReference type="EMBL" id="CAE2333667.1"/>
    </source>
</evidence>